<dbReference type="InterPro" id="IPR024069">
    <property type="entry name" value="AF2212-like_dom_sf"/>
</dbReference>
<reference evidence="1 2" key="1">
    <citation type="submission" date="2015-02" db="EMBL/GenBank/DDBJ databases">
        <title>Single-cell genomics of uncultivated deep-branching MTB reveals a conserved set of magnetosome genes.</title>
        <authorList>
            <person name="Kolinko S."/>
            <person name="Richter M."/>
            <person name="Glockner F.O."/>
            <person name="Brachmann A."/>
            <person name="Schuler D."/>
        </authorList>
    </citation>
    <scope>NUCLEOTIDE SEQUENCE [LARGE SCALE GENOMIC DNA]</scope>
    <source>
        <strain evidence="1">TM-1</strain>
    </source>
</reference>
<proteinExistence type="predicted"/>
<protein>
    <submittedName>
        <fullName evidence="1">Protein belonging to Uncharacterized protein family UPF0165</fullName>
    </submittedName>
</protein>
<keyword evidence="2" id="KW-1185">Reference proteome</keyword>
<dbReference type="Pfam" id="PF01954">
    <property type="entry name" value="AF2212-like"/>
    <property type="match status" value="1"/>
</dbReference>
<dbReference type="EMBL" id="LACI01001069">
    <property type="protein sequence ID" value="KJU85327.1"/>
    <property type="molecule type" value="Genomic_DNA"/>
</dbReference>
<gene>
    <name evidence="1" type="ORF">MBAV_002477</name>
</gene>
<dbReference type="AlphaFoldDB" id="A0A0F3GU34"/>
<sequence length="107" mass="12486">MAFDSEGLRKEVTMPTTIKAIFVHGVFEPLDGIELQDGMEVNITIENIEDSYAYFWTKEWQEKEREADEALTNGEYVEFDNAETAYKWLRGQESEKWLKNLNSQNAL</sequence>
<dbReference type="Proteomes" id="UP000033423">
    <property type="component" value="Unassembled WGS sequence"/>
</dbReference>
<evidence type="ECO:0000313" key="1">
    <source>
        <dbReference type="EMBL" id="KJU85327.1"/>
    </source>
</evidence>
<comment type="caution">
    <text evidence="1">The sequence shown here is derived from an EMBL/GenBank/DDBJ whole genome shotgun (WGS) entry which is preliminary data.</text>
</comment>
<dbReference type="SUPFAM" id="SSF141694">
    <property type="entry name" value="AF2212/PG0164-like"/>
    <property type="match status" value="1"/>
</dbReference>
<name>A0A0F3GU34_9BACT</name>
<evidence type="ECO:0000313" key="2">
    <source>
        <dbReference type="Proteomes" id="UP000033423"/>
    </source>
</evidence>
<accession>A0A0F3GU34</accession>
<organism evidence="1 2">
    <name type="scientific">Candidatus Magnetobacterium bavaricum</name>
    <dbReference type="NCBI Taxonomy" id="29290"/>
    <lineage>
        <taxon>Bacteria</taxon>
        <taxon>Pseudomonadati</taxon>
        <taxon>Nitrospirota</taxon>
        <taxon>Thermodesulfovibrionia</taxon>
        <taxon>Thermodesulfovibrionales</taxon>
        <taxon>Candidatus Magnetobacteriaceae</taxon>
        <taxon>Candidatus Magnetobacterium</taxon>
    </lineage>
</organism>
<dbReference type="Gene3D" id="4.10.1150.10">
    <property type="entry name" value="AF2212/PG0164-like"/>
    <property type="match status" value="1"/>
</dbReference>
<dbReference type="InterPro" id="IPR008203">
    <property type="entry name" value="AF2212-like"/>
</dbReference>